<dbReference type="RefSeq" id="WP_307223392.1">
    <property type="nucleotide sequence ID" value="NZ_CP116940.1"/>
</dbReference>
<dbReference type="PANTHER" id="PTHR43761:SF1">
    <property type="entry name" value="D-ISOMER SPECIFIC 2-HYDROXYACID DEHYDROGENASE CATALYTIC DOMAIN-CONTAINING PROTEIN-RELATED"/>
    <property type="match status" value="1"/>
</dbReference>
<dbReference type="InterPro" id="IPR006140">
    <property type="entry name" value="D-isomer_DH_NAD-bd"/>
</dbReference>
<dbReference type="Gene3D" id="3.40.50.720">
    <property type="entry name" value="NAD(P)-binding Rossmann-like Domain"/>
    <property type="match status" value="2"/>
</dbReference>
<dbReference type="InterPro" id="IPR006139">
    <property type="entry name" value="D-isomer_2_OHA_DH_cat_dom"/>
</dbReference>
<evidence type="ECO:0000259" key="5">
    <source>
        <dbReference type="Pfam" id="PF00389"/>
    </source>
</evidence>
<dbReference type="InterPro" id="IPR029753">
    <property type="entry name" value="D-isomer_DH_CS"/>
</dbReference>
<dbReference type="PROSITE" id="PS00670">
    <property type="entry name" value="D_2_HYDROXYACID_DH_2"/>
    <property type="match status" value="1"/>
</dbReference>
<dbReference type="EMBL" id="JAUSUE010000005">
    <property type="protein sequence ID" value="MDQ0203356.1"/>
    <property type="molecule type" value="Genomic_DNA"/>
</dbReference>
<dbReference type="PANTHER" id="PTHR43761">
    <property type="entry name" value="D-ISOMER SPECIFIC 2-HYDROXYACID DEHYDROGENASE FAMILY PROTEIN (AFU_ORTHOLOGUE AFUA_1G13630)"/>
    <property type="match status" value="1"/>
</dbReference>
<keyword evidence="8" id="KW-1185">Reference proteome</keyword>
<keyword evidence="2 4" id="KW-0560">Oxidoreductase</keyword>
<dbReference type="Pfam" id="PF02826">
    <property type="entry name" value="2-Hacid_dh_C"/>
    <property type="match status" value="1"/>
</dbReference>
<comment type="similarity">
    <text evidence="1 4">Belongs to the D-isomer specific 2-hydroxyacid dehydrogenase family.</text>
</comment>
<evidence type="ECO:0000256" key="3">
    <source>
        <dbReference type="ARBA" id="ARBA00023027"/>
    </source>
</evidence>
<feature type="domain" description="D-isomer specific 2-hydroxyacid dehydrogenase catalytic" evidence="5">
    <location>
        <begin position="27"/>
        <end position="307"/>
    </location>
</feature>
<comment type="caution">
    <text evidence="7">The sequence shown here is derived from an EMBL/GenBank/DDBJ whole genome shotgun (WGS) entry which is preliminary data.</text>
</comment>
<proteinExistence type="inferred from homology"/>
<organism evidence="7 8">
    <name type="scientific">Pectinatus haikarae</name>
    <dbReference type="NCBI Taxonomy" id="349096"/>
    <lineage>
        <taxon>Bacteria</taxon>
        <taxon>Bacillati</taxon>
        <taxon>Bacillota</taxon>
        <taxon>Negativicutes</taxon>
        <taxon>Selenomonadales</taxon>
        <taxon>Selenomonadaceae</taxon>
        <taxon>Pectinatus</taxon>
    </lineage>
</organism>
<keyword evidence="3" id="KW-0520">NAD</keyword>
<evidence type="ECO:0000256" key="2">
    <source>
        <dbReference type="ARBA" id="ARBA00023002"/>
    </source>
</evidence>
<sequence>MITCIFLDTVDKLTEDLIRLAVPENAQLFFLNDLNEKERSTYLEKADALLTATYIVDKALMKQCKNLKIVQKTGVGTDNIDKLAAVALGIKVDNVPGGNADGVAELTMGLILAIYRNIIPLAAMARQKKWAMWAYRGSSFEIRGKTHGIIGFGHIGKRTAQLSKAFGSKLLYYNRTRQTEAVEYEYGIKYEPLDILLQKSDIISIHLPFSPQTKNLIDEDHLGLIKDTAVIINVGRGGIINEDALYREMKNGRFLGAGIDVWEKEPFDSQNQLVTLPNVIATPHVGAGTLDTMRSIYKMCFEKIMTACIPRH</sequence>
<dbReference type="InterPro" id="IPR036291">
    <property type="entry name" value="NAD(P)-bd_dom_sf"/>
</dbReference>
<dbReference type="SUPFAM" id="SSF52283">
    <property type="entry name" value="Formate/glycerate dehydrogenase catalytic domain-like"/>
    <property type="match status" value="1"/>
</dbReference>
<evidence type="ECO:0000256" key="1">
    <source>
        <dbReference type="ARBA" id="ARBA00005854"/>
    </source>
</evidence>
<name>A0ABT9Y733_9FIRM</name>
<reference evidence="7 8" key="1">
    <citation type="submission" date="2023-07" db="EMBL/GenBank/DDBJ databases">
        <title>Genomic Encyclopedia of Type Strains, Phase IV (KMG-IV): sequencing the most valuable type-strain genomes for metagenomic binning, comparative biology and taxonomic classification.</title>
        <authorList>
            <person name="Goeker M."/>
        </authorList>
    </citation>
    <scope>NUCLEOTIDE SEQUENCE [LARGE SCALE GENOMIC DNA]</scope>
    <source>
        <strain evidence="7 8">DSM 16980</strain>
    </source>
</reference>
<dbReference type="Proteomes" id="UP001239167">
    <property type="component" value="Unassembled WGS sequence"/>
</dbReference>
<evidence type="ECO:0000313" key="8">
    <source>
        <dbReference type="Proteomes" id="UP001239167"/>
    </source>
</evidence>
<gene>
    <name evidence="7" type="ORF">J2S01_001072</name>
</gene>
<dbReference type="CDD" id="cd12175">
    <property type="entry name" value="2-Hacid_dh_11"/>
    <property type="match status" value="1"/>
</dbReference>
<protein>
    <submittedName>
        <fullName evidence="7">Phosphoglycerate dehydrogenase-like enzyme</fullName>
    </submittedName>
</protein>
<evidence type="ECO:0000256" key="4">
    <source>
        <dbReference type="RuleBase" id="RU003719"/>
    </source>
</evidence>
<dbReference type="SUPFAM" id="SSF51735">
    <property type="entry name" value="NAD(P)-binding Rossmann-fold domains"/>
    <property type="match status" value="1"/>
</dbReference>
<dbReference type="InterPro" id="IPR050418">
    <property type="entry name" value="D-iso_2-hydroxyacid_DH_PdxB"/>
</dbReference>
<accession>A0ABT9Y733</accession>
<evidence type="ECO:0000313" key="7">
    <source>
        <dbReference type="EMBL" id="MDQ0203356.1"/>
    </source>
</evidence>
<feature type="domain" description="D-isomer specific 2-hydroxyacid dehydrogenase NAD-binding" evidence="6">
    <location>
        <begin position="108"/>
        <end position="286"/>
    </location>
</feature>
<dbReference type="Pfam" id="PF00389">
    <property type="entry name" value="2-Hacid_dh"/>
    <property type="match status" value="1"/>
</dbReference>
<evidence type="ECO:0000259" key="6">
    <source>
        <dbReference type="Pfam" id="PF02826"/>
    </source>
</evidence>